<dbReference type="PANTHER" id="PTHR37415">
    <property type="entry name" value="EFF-1A"/>
    <property type="match status" value="1"/>
</dbReference>
<gene>
    <name evidence="2" type="primary">aff-1</name>
    <name evidence="2" type="ORF">FJT64_005841</name>
</gene>
<feature type="chain" id="PRO_5025415581" evidence="1">
    <location>
        <begin position="21"/>
        <end position="578"/>
    </location>
</feature>
<dbReference type="EMBL" id="VIIS01001538">
    <property type="protein sequence ID" value="KAF0296752.1"/>
    <property type="molecule type" value="Genomic_DNA"/>
</dbReference>
<keyword evidence="3" id="KW-1185">Reference proteome</keyword>
<dbReference type="PANTHER" id="PTHR37415:SF1">
    <property type="entry name" value="CELL FUSION PROTEIN AFF-1"/>
    <property type="match status" value="1"/>
</dbReference>
<sequence>MWRTGTLAWLAAAVLVTVTATPVPAARQAPQPGRLTSVLQPDLRFRRRPVRQRLLDSGQLMVSTHVLTSLRVGETVCISAALPEPELLPWTERRLAREARAAAVAPGRLRKAPPPRRPDGQRRLQIQLTLESVQHRHAITASYQFSDPQLGVTCSCACASLHTCAACGPLCVSKASRSPAPDCQGSFLGSARTCCQLRVTPGASFQAVRLRGGVTLMRLRVAVTEEGGGRPATTESHTVEAQLGEDLRLDLNATQVRLSSVARAGGAPDLGRGWYVLHDGQLYQPQSINQLNEYSLHKLGWLKRRGEEHLMPSDDRLAAAVHVTTESCTEQIFQVQGDLLLDSTLPQLGHPLAGLTVVEQTPSQLLLSPERPGRPLLLGLDLRHLQRLRYLVHRARLADFDGELRVDARGAVLAELRLFNGSGVQHGSVQVSYGAAGPPPALYRFSLVAERRLRLRLPVTLAADQTAAEMCLRPEGSAEAALCRQLPISRQPLETLHRDTGPDSQLTVDGQTNPINNMERFLRALNPATWLQSGGSWTTAFGVVVDLVMVIVAITIVCKCISCCRAACCCRRQSSQKV</sequence>
<evidence type="ECO:0000256" key="1">
    <source>
        <dbReference type="SAM" id="SignalP"/>
    </source>
</evidence>
<dbReference type="Gene3D" id="2.60.40.3980">
    <property type="entry name" value="Cell-cell fusogen EFF/AFF, domain 3"/>
    <property type="match status" value="1"/>
</dbReference>
<comment type="caution">
    <text evidence="2">The sequence shown here is derived from an EMBL/GenBank/DDBJ whole genome shotgun (WGS) entry which is preliminary data.</text>
</comment>
<dbReference type="GO" id="GO:0000768">
    <property type="term" value="P:syncytium formation by plasma membrane fusion"/>
    <property type="evidence" value="ECO:0007669"/>
    <property type="project" value="TreeGrafter"/>
</dbReference>
<feature type="signal peptide" evidence="1">
    <location>
        <begin position="1"/>
        <end position="20"/>
    </location>
</feature>
<evidence type="ECO:0000313" key="3">
    <source>
        <dbReference type="Proteomes" id="UP000440578"/>
    </source>
</evidence>
<name>A0A6A4W0Y0_AMPAM</name>
<dbReference type="AlphaFoldDB" id="A0A6A4W0Y0"/>
<accession>A0A6A4W0Y0</accession>
<keyword evidence="1" id="KW-0732">Signal</keyword>
<dbReference type="Pfam" id="PF14884">
    <property type="entry name" value="EFF-AFF"/>
    <property type="match status" value="1"/>
</dbReference>
<dbReference type="InterPro" id="IPR043076">
    <property type="entry name" value="Fusogen_EFF/AFF_dom3"/>
</dbReference>
<protein>
    <submittedName>
        <fullName evidence="2">Cell fusion protein aff-1</fullName>
    </submittedName>
</protein>
<dbReference type="GO" id="GO:0044291">
    <property type="term" value="C:cell-cell contact zone"/>
    <property type="evidence" value="ECO:0007669"/>
    <property type="project" value="TreeGrafter"/>
</dbReference>
<dbReference type="Proteomes" id="UP000440578">
    <property type="component" value="Unassembled WGS sequence"/>
</dbReference>
<organism evidence="2 3">
    <name type="scientific">Amphibalanus amphitrite</name>
    <name type="common">Striped barnacle</name>
    <name type="synonym">Balanus amphitrite</name>
    <dbReference type="NCBI Taxonomy" id="1232801"/>
    <lineage>
        <taxon>Eukaryota</taxon>
        <taxon>Metazoa</taxon>
        <taxon>Ecdysozoa</taxon>
        <taxon>Arthropoda</taxon>
        <taxon>Crustacea</taxon>
        <taxon>Multicrustacea</taxon>
        <taxon>Cirripedia</taxon>
        <taxon>Thoracica</taxon>
        <taxon>Thoracicalcarea</taxon>
        <taxon>Balanomorpha</taxon>
        <taxon>Balanoidea</taxon>
        <taxon>Balanidae</taxon>
        <taxon>Amphibalaninae</taxon>
        <taxon>Amphibalanus</taxon>
    </lineage>
</organism>
<dbReference type="InterPro" id="IPR029213">
    <property type="entry name" value="Fusogen_EFF/AFF"/>
</dbReference>
<reference evidence="2 3" key="1">
    <citation type="submission" date="2019-07" db="EMBL/GenBank/DDBJ databases">
        <title>Draft genome assembly of a fouling barnacle, Amphibalanus amphitrite (Darwin, 1854): The first reference genome for Thecostraca.</title>
        <authorList>
            <person name="Kim W."/>
        </authorList>
    </citation>
    <scope>NUCLEOTIDE SEQUENCE [LARGE SCALE GENOMIC DNA]</scope>
    <source>
        <strain evidence="2">SNU_AA5</strain>
        <tissue evidence="2">Soma without cirri and trophi</tissue>
    </source>
</reference>
<proteinExistence type="predicted"/>
<evidence type="ECO:0000313" key="2">
    <source>
        <dbReference type="EMBL" id="KAF0296752.1"/>
    </source>
</evidence>